<keyword evidence="6" id="KW-1185">Reference proteome</keyword>
<dbReference type="InterPro" id="IPR028160">
    <property type="entry name" value="Slx9-like"/>
</dbReference>
<dbReference type="OrthoDB" id="18703at2759"/>
<evidence type="ECO:0000313" key="5">
    <source>
        <dbReference type="EMBL" id="QSL64091.1"/>
    </source>
</evidence>
<keyword evidence="4" id="KW-0539">Nucleus</keyword>
<sequence length="153" mass="18532">MSKINKHKQYSKRNQKLNKYLKNKSETNTIVDNLSQNILKKKKDKTISKNQKLKTRHKKWILRFQQKPILSSSFHKRLNKKKKSQLLSDTTEIFNSLPKTIKETGDKILRKSKKQVKEIQKQETMRFNTILHHLNFQRYPWESIKKHIKESFE</sequence>
<dbReference type="Proteomes" id="UP000663699">
    <property type="component" value="Chromosome 1"/>
</dbReference>
<comment type="similarity">
    <text evidence="2">Belongs to the SLX9 family.</text>
</comment>
<protein>
    <recommendedName>
        <fullName evidence="3">Ribosome biogenesis protein SLX9</fullName>
    </recommendedName>
</protein>
<reference evidence="5" key="1">
    <citation type="submission" date="2020-06" db="EMBL/GenBank/DDBJ databases">
        <title>Genomes of multiple members of Pneumocystis genus reveal paths to human pathogen Pneumocystis jirovecii.</title>
        <authorList>
            <person name="Cisse O.H."/>
            <person name="Ma L."/>
            <person name="Dekker J."/>
            <person name="Khil P."/>
            <person name="Jo J."/>
            <person name="Brenchley J."/>
            <person name="Blair R."/>
            <person name="Pahar B."/>
            <person name="Chabe M."/>
            <person name="Van Rompay K.A."/>
            <person name="Keesler R."/>
            <person name="Sukura A."/>
            <person name="Hirsch V."/>
            <person name="Kutty G."/>
            <person name="Liu Y."/>
            <person name="Peng L."/>
            <person name="Chen J."/>
            <person name="Song J."/>
            <person name="Weissenbacher-Lang C."/>
            <person name="Xu J."/>
            <person name="Upham N.S."/>
            <person name="Stajich J.E."/>
            <person name="Cuomo C.A."/>
            <person name="Cushion M.T."/>
            <person name="Kovacs J.A."/>
        </authorList>
    </citation>
    <scope>NUCLEOTIDE SEQUENCE</scope>
    <source>
        <strain evidence="5">2A</strain>
    </source>
</reference>
<dbReference type="GO" id="GO:0030688">
    <property type="term" value="C:preribosome, small subunit precursor"/>
    <property type="evidence" value="ECO:0007669"/>
    <property type="project" value="InterPro"/>
</dbReference>
<dbReference type="GO" id="GO:0000462">
    <property type="term" value="P:maturation of SSU-rRNA from tricistronic rRNA transcript (SSU-rRNA, 5.8S rRNA, LSU-rRNA)"/>
    <property type="evidence" value="ECO:0007669"/>
    <property type="project" value="InterPro"/>
</dbReference>
<evidence type="ECO:0000313" key="6">
    <source>
        <dbReference type="Proteomes" id="UP000663699"/>
    </source>
</evidence>
<dbReference type="EMBL" id="CP054532">
    <property type="protein sequence ID" value="QSL64091.1"/>
    <property type="molecule type" value="Genomic_DNA"/>
</dbReference>
<organism evidence="5 6">
    <name type="scientific">Pneumocystis wakefieldiae</name>
    <dbReference type="NCBI Taxonomy" id="38082"/>
    <lineage>
        <taxon>Eukaryota</taxon>
        <taxon>Fungi</taxon>
        <taxon>Dikarya</taxon>
        <taxon>Ascomycota</taxon>
        <taxon>Taphrinomycotina</taxon>
        <taxon>Pneumocystomycetes</taxon>
        <taxon>Pneumocystaceae</taxon>
        <taxon>Pneumocystis</taxon>
    </lineage>
</organism>
<name>A0A899FQN3_9ASCO</name>
<comment type="subcellular location">
    <subcellularLocation>
        <location evidence="1">Nucleus</location>
        <location evidence="1">Nucleolus</location>
    </subcellularLocation>
</comment>
<evidence type="ECO:0000256" key="2">
    <source>
        <dbReference type="ARBA" id="ARBA00011022"/>
    </source>
</evidence>
<gene>
    <name evidence="5" type="ORF">MERGE_000246</name>
</gene>
<dbReference type="GO" id="GO:0005730">
    <property type="term" value="C:nucleolus"/>
    <property type="evidence" value="ECO:0007669"/>
    <property type="project" value="UniProtKB-SubCell"/>
</dbReference>
<dbReference type="GO" id="GO:0030686">
    <property type="term" value="C:90S preribosome"/>
    <property type="evidence" value="ECO:0007669"/>
    <property type="project" value="InterPro"/>
</dbReference>
<accession>A0A899FQN3</accession>
<evidence type="ECO:0000256" key="4">
    <source>
        <dbReference type="ARBA" id="ARBA00023242"/>
    </source>
</evidence>
<evidence type="ECO:0000256" key="3">
    <source>
        <dbReference type="ARBA" id="ARBA00021321"/>
    </source>
</evidence>
<evidence type="ECO:0000256" key="1">
    <source>
        <dbReference type="ARBA" id="ARBA00004604"/>
    </source>
</evidence>
<proteinExistence type="inferred from homology"/>
<dbReference type="AlphaFoldDB" id="A0A899FQN3"/>
<dbReference type="Pfam" id="PF15341">
    <property type="entry name" value="SLX9"/>
    <property type="match status" value="1"/>
</dbReference>